<proteinExistence type="predicted"/>
<reference evidence="1 2" key="1">
    <citation type="submission" date="2019-10" db="EMBL/GenBank/DDBJ databases">
        <title>Whole genome shotgun sequence of Acrocarpospora macrocephala NBRC 16266.</title>
        <authorList>
            <person name="Ichikawa N."/>
            <person name="Kimura A."/>
            <person name="Kitahashi Y."/>
            <person name="Komaki H."/>
            <person name="Oguchi A."/>
        </authorList>
    </citation>
    <scope>NUCLEOTIDE SEQUENCE [LARGE SCALE GENOMIC DNA]</scope>
    <source>
        <strain evidence="1 2">NBRC 16266</strain>
    </source>
</reference>
<name>A0A5M3WGZ9_9ACTN</name>
<dbReference type="InterPro" id="IPR001387">
    <property type="entry name" value="Cro/C1-type_HTH"/>
</dbReference>
<dbReference type="EMBL" id="BLAE01000008">
    <property type="protein sequence ID" value="GES07976.1"/>
    <property type="molecule type" value="Genomic_DNA"/>
</dbReference>
<keyword evidence="2" id="KW-1185">Reference proteome</keyword>
<dbReference type="Pfam" id="PF13560">
    <property type="entry name" value="HTH_31"/>
    <property type="match status" value="1"/>
</dbReference>
<dbReference type="AlphaFoldDB" id="A0A5M3WGZ9"/>
<gene>
    <name evidence="1" type="ORF">Amac_015710</name>
</gene>
<dbReference type="Gene3D" id="1.10.260.40">
    <property type="entry name" value="lambda repressor-like DNA-binding domains"/>
    <property type="match status" value="1"/>
</dbReference>
<comment type="caution">
    <text evidence="1">The sequence shown here is derived from an EMBL/GenBank/DDBJ whole genome shotgun (WGS) entry which is preliminary data.</text>
</comment>
<dbReference type="GO" id="GO:0003677">
    <property type="term" value="F:DNA binding"/>
    <property type="evidence" value="ECO:0007669"/>
    <property type="project" value="InterPro"/>
</dbReference>
<evidence type="ECO:0000313" key="1">
    <source>
        <dbReference type="EMBL" id="GES07976.1"/>
    </source>
</evidence>
<dbReference type="SUPFAM" id="SSF47413">
    <property type="entry name" value="lambda repressor-like DNA-binding domains"/>
    <property type="match status" value="1"/>
</dbReference>
<protein>
    <recommendedName>
        <fullName evidence="3">HTH cro/C1-type domain-containing protein</fullName>
    </recommendedName>
</protein>
<evidence type="ECO:0008006" key="3">
    <source>
        <dbReference type="Google" id="ProtNLM"/>
    </source>
</evidence>
<evidence type="ECO:0000313" key="2">
    <source>
        <dbReference type="Proteomes" id="UP000331127"/>
    </source>
</evidence>
<dbReference type="CDD" id="cd00093">
    <property type="entry name" value="HTH_XRE"/>
    <property type="match status" value="1"/>
</dbReference>
<accession>A0A5M3WGZ9</accession>
<sequence length="477" mass="50868">MKPDIPGSLWERPDTIAALRARDIGRLFHLLRQYAGLSQTIIGSHTNLSQGKVSDIMNGRQKVVVFEVIERIANGLSMPDPARMALGLAPRNVTALLIPRKDDAQGFAPQQAASSVEVVRASDEGESVRRRQFVGLTGAALFNAVIGRGPVGQDPQEGSSGVEDLAAVLAEPAPALLSEAPDIAALAGAVVAAKEAYQACHYTEVLALLPPLLRTLRIAPSVMDGDQRRGVHALSAEAHHVAASILLKQDDKGLAWLAADRSVQAAHASESPLMIASSARIITHALMDGTHHRAAYTNAATTAERMAATFTQPTPNDLSVYGSLLLRGAIAAAQHGNRATTAELLDEADQAGQRLGHEGNHMWTAFGPGNVLCHRVNIALSMGDAGTAIEAARRIDIDSLPINERKATLLLDTSRAFLIWGKHEQALHVLRAAGQIAPEEITGRPATLRLVRDLIETAPISTRRETREYAETLGVTP</sequence>
<organism evidence="1 2">
    <name type="scientific">Acrocarpospora macrocephala</name>
    <dbReference type="NCBI Taxonomy" id="150177"/>
    <lineage>
        <taxon>Bacteria</taxon>
        <taxon>Bacillati</taxon>
        <taxon>Actinomycetota</taxon>
        <taxon>Actinomycetes</taxon>
        <taxon>Streptosporangiales</taxon>
        <taxon>Streptosporangiaceae</taxon>
        <taxon>Acrocarpospora</taxon>
    </lineage>
</organism>
<dbReference type="Proteomes" id="UP000331127">
    <property type="component" value="Unassembled WGS sequence"/>
</dbReference>
<dbReference type="InterPro" id="IPR010982">
    <property type="entry name" value="Lambda_DNA-bd_dom_sf"/>
</dbReference>